<name>A0A1B4V5Z8_9GAMM</name>
<protein>
    <submittedName>
        <fullName evidence="2">(2Fe-2S)-binding protein</fullName>
    </submittedName>
</protein>
<evidence type="ECO:0000313" key="2">
    <source>
        <dbReference type="EMBL" id="BAU48875.1"/>
    </source>
</evidence>
<dbReference type="RefSeq" id="WP_096461346.1">
    <property type="nucleotide sequence ID" value="NZ_AP014936.1"/>
</dbReference>
<accession>A0A1B4V5Z8</accession>
<dbReference type="OrthoDB" id="311718at2"/>
<dbReference type="InterPro" id="IPR036922">
    <property type="entry name" value="Rieske_2Fe-2S_sf"/>
</dbReference>
<dbReference type="InterPro" id="IPR006311">
    <property type="entry name" value="TAT_signal"/>
</dbReference>
<dbReference type="Gene3D" id="2.102.10.10">
    <property type="entry name" value="Rieske [2Fe-2S] iron-sulphur domain"/>
    <property type="match status" value="1"/>
</dbReference>
<feature type="signal peptide" evidence="1">
    <location>
        <begin position="1"/>
        <end position="30"/>
    </location>
</feature>
<dbReference type="KEGG" id="sva:SVA_2325"/>
<dbReference type="Proteomes" id="UP000218899">
    <property type="component" value="Chromosome"/>
</dbReference>
<dbReference type="EMBL" id="AP014936">
    <property type="protein sequence ID" value="BAU48875.1"/>
    <property type="molecule type" value="Genomic_DNA"/>
</dbReference>
<feature type="chain" id="PRO_5008571361" evidence="1">
    <location>
        <begin position="31"/>
        <end position="246"/>
    </location>
</feature>
<dbReference type="PROSITE" id="PS51318">
    <property type="entry name" value="TAT"/>
    <property type="match status" value="1"/>
</dbReference>
<dbReference type="AlphaFoldDB" id="A0A1B4V5Z8"/>
<sequence length="246" mass="27429">MAEDRDPPRRRFVKLCASLVALAGASPALLAGTEAVARRYHRVRLVDPEGRPVAPDHLEVGENYLFHYPYVSTPCFLLDLGRPTRHRANLTTEGGERYEWTGGVGPQRSIVAFSAICAHKMSHPAREVSFINYRHEPVRYTDGEQSARRAQVIYCCSEKSVYDPLDGARVLSGPAKQPLAAILLEQGRDGGLEAVGTYGGEMFDRFFREFGFRLALELQTSDIRAEVRETATVLPLADYCRTQVLC</sequence>
<proteinExistence type="predicted"/>
<gene>
    <name evidence="2" type="ORF">SVA_2325</name>
</gene>
<keyword evidence="1" id="KW-0732">Signal</keyword>
<evidence type="ECO:0000313" key="3">
    <source>
        <dbReference type="Proteomes" id="UP000218899"/>
    </source>
</evidence>
<evidence type="ECO:0000256" key="1">
    <source>
        <dbReference type="SAM" id="SignalP"/>
    </source>
</evidence>
<dbReference type="GO" id="GO:0051537">
    <property type="term" value="F:2 iron, 2 sulfur cluster binding"/>
    <property type="evidence" value="ECO:0007669"/>
    <property type="project" value="InterPro"/>
</dbReference>
<reference evidence="2 3" key="1">
    <citation type="submission" date="2015-08" db="EMBL/GenBank/DDBJ databases">
        <title>Complete genome sequence of Sulfurifustis variabilis.</title>
        <authorList>
            <person name="Miura A."/>
            <person name="Kojima H."/>
            <person name="Fukui M."/>
        </authorList>
    </citation>
    <scope>NUCLEOTIDE SEQUENCE [LARGE SCALE GENOMIC DNA]</scope>
    <source>
        <strain evidence="3">skN76</strain>
    </source>
</reference>
<dbReference type="SUPFAM" id="SSF50022">
    <property type="entry name" value="ISP domain"/>
    <property type="match status" value="1"/>
</dbReference>
<organism evidence="2 3">
    <name type="scientific">Sulfurifustis variabilis</name>
    <dbReference type="NCBI Taxonomy" id="1675686"/>
    <lineage>
        <taxon>Bacteria</taxon>
        <taxon>Pseudomonadati</taxon>
        <taxon>Pseudomonadota</taxon>
        <taxon>Gammaproteobacteria</taxon>
        <taxon>Acidiferrobacterales</taxon>
        <taxon>Acidiferrobacteraceae</taxon>
        <taxon>Sulfurifustis</taxon>
    </lineage>
</organism>
<keyword evidence="3" id="KW-1185">Reference proteome</keyword>